<gene>
    <name evidence="4" type="ORF">AWT59_2611</name>
</gene>
<organism evidence="4 5">
    <name type="scientific">Candidatus Gallionella acididurans</name>
    <dbReference type="NCBI Taxonomy" id="1796491"/>
    <lineage>
        <taxon>Bacteria</taxon>
        <taxon>Pseudomonadati</taxon>
        <taxon>Pseudomonadota</taxon>
        <taxon>Betaproteobacteria</taxon>
        <taxon>Nitrosomonadales</taxon>
        <taxon>Gallionellaceae</taxon>
        <taxon>Gallionella</taxon>
    </lineage>
</organism>
<comment type="caution">
    <text evidence="4">The sequence shown here is derived from an EMBL/GenBank/DDBJ whole genome shotgun (WGS) entry which is preliminary data.</text>
</comment>
<dbReference type="Pfam" id="PF07916">
    <property type="entry name" value="TraG_N"/>
    <property type="match status" value="1"/>
</dbReference>
<protein>
    <submittedName>
        <fullName evidence="4">Conjugal transfer mating pair stabilization protein TraG</fullName>
    </submittedName>
</protein>
<name>A0A139BQM1_9PROT</name>
<proteinExistence type="predicted"/>
<keyword evidence="2" id="KW-1133">Transmembrane helix</keyword>
<dbReference type="EMBL" id="LSLI01000087">
    <property type="protein sequence ID" value="KXS31252.1"/>
    <property type="molecule type" value="Genomic_DNA"/>
</dbReference>
<feature type="region of interest" description="Disordered" evidence="1">
    <location>
        <begin position="492"/>
        <end position="519"/>
    </location>
</feature>
<feature type="transmembrane region" description="Helical" evidence="2">
    <location>
        <begin position="6"/>
        <end position="26"/>
    </location>
</feature>
<evidence type="ECO:0000259" key="3">
    <source>
        <dbReference type="Pfam" id="PF07916"/>
    </source>
</evidence>
<feature type="region of interest" description="Disordered" evidence="1">
    <location>
        <begin position="568"/>
        <end position="591"/>
    </location>
</feature>
<feature type="compositionally biased region" description="Polar residues" evidence="1">
    <location>
        <begin position="657"/>
        <end position="673"/>
    </location>
</feature>
<feature type="transmembrane region" description="Helical" evidence="2">
    <location>
        <begin position="63"/>
        <end position="83"/>
    </location>
</feature>
<evidence type="ECO:0000313" key="4">
    <source>
        <dbReference type="EMBL" id="KXS31252.1"/>
    </source>
</evidence>
<reference evidence="4 5" key="1">
    <citation type="submission" date="2016-02" db="EMBL/GenBank/DDBJ databases">
        <authorList>
            <person name="Wen L."/>
            <person name="He K."/>
            <person name="Yang H."/>
        </authorList>
    </citation>
    <scope>NUCLEOTIDE SEQUENCE [LARGE SCALE GENOMIC DNA]</scope>
    <source>
        <strain evidence="4">ShG14-8</strain>
    </source>
</reference>
<feature type="region of interest" description="Disordered" evidence="1">
    <location>
        <begin position="611"/>
        <end position="681"/>
    </location>
</feature>
<keyword evidence="2" id="KW-0812">Transmembrane</keyword>
<dbReference type="InterPro" id="IPR012931">
    <property type="entry name" value="TraG_N_Proteobacteria"/>
</dbReference>
<evidence type="ECO:0000313" key="5">
    <source>
        <dbReference type="Proteomes" id="UP000070578"/>
    </source>
</evidence>
<feature type="transmembrane region" description="Helical" evidence="2">
    <location>
        <begin position="38"/>
        <end position="57"/>
    </location>
</feature>
<evidence type="ECO:0000256" key="1">
    <source>
        <dbReference type="SAM" id="MobiDB-lite"/>
    </source>
</evidence>
<keyword evidence="2" id="KW-0472">Membrane</keyword>
<accession>A0A139BQM1</accession>
<reference evidence="4 5" key="2">
    <citation type="submission" date="2016-03" db="EMBL/GenBank/DDBJ databases">
        <title>New uncultured bacterium of the family Gallionellaceae from acid mine drainage: description and reconstruction of genome based on metagenomic analysis of microbial community.</title>
        <authorList>
            <person name="Kadnikov V."/>
            <person name="Ivasenko D."/>
            <person name="Beletsky A."/>
            <person name="Mardanov A."/>
            <person name="Danilova E."/>
            <person name="Pimenov N."/>
            <person name="Karnachuk O."/>
            <person name="Ravin N."/>
        </authorList>
    </citation>
    <scope>NUCLEOTIDE SEQUENCE [LARGE SCALE GENOMIC DNA]</scope>
    <source>
        <strain evidence="4">ShG14-8</strain>
    </source>
</reference>
<dbReference type="AlphaFoldDB" id="A0A139BQM1"/>
<dbReference type="PATRIC" id="fig|1796491.3.peg.2846"/>
<feature type="domain" description="TraG N-terminal Proteobacteria" evidence="3">
    <location>
        <begin position="5"/>
        <end position="463"/>
    </location>
</feature>
<feature type="compositionally biased region" description="Low complexity" evidence="1">
    <location>
        <begin position="613"/>
        <end position="633"/>
    </location>
</feature>
<evidence type="ECO:0000256" key="2">
    <source>
        <dbReference type="SAM" id="Phobius"/>
    </source>
</evidence>
<sequence length="1072" mass="111108">MTTFEVFSYWNMTELQLVFNAVAAIVGSGDFLGLLRTLALVGMISLAMAVLAGLAQAPDFGRWVIMLAIFNGMLLVPKATVVLTDSTGTQGRITVANVPLGLASFASSVSHIGDWLTRSFETTFALPSDIQFRLHGTLWGQRVQEEMLHTKFTNSILTSNLLEFYRECVVPEYATGYIVASDLAKSNDIWTYLSGKTNPGRLVTIGAVPGSTPVAGTYGCDIAYGFLTTQIAFVNTDQINSIGSYLFPGVPTAAANAAIQASIQTSTNYILGISSSAVNTVRQTAMSNFMIDAQYMLPAQIGDAAGAASNLAQAQAIRSTSDSYNLMAKLATSTMPKVKNIVEIVQYSVFPIIMLIVMLCGHKGGLVLKAYVMSLFWVQLWPPLYAVLHLVMTVHAQDLATMTGGHGLSMSQYSLVNNAYISDEAIAGMIAATAIPAIAAAIVKGGDVGAQAIAGMVSPSREADKVASSIASGNIQMGNGSMNNQSADNLSQGHVDTQPTYNSGTMKSTTTSNTGIVTDNGGATTWEALGSKVTADSNTGAIANAALAGYGMAGSSAGVTAGRGASDGDYSGKGTASQTGTNASLGDTKTSNLTTQQSAGFERAFEQALATKTGGSNNSSATTGTGTGQSTSHGDGGSVALHNSEGAGVGSKAGVTAGSSGTPGKTETFSNPETPVDPKANDGRMAKLTHALGVAGGWIHEHIPVSASSALAIKTDQAYREEANKTIATASQAELKQATAIVKSAMDEVAGTTKDAGTKQAAKSISSTLGKAKTFDSKEVASLLTNHEAGNKRGEGQDNKAGATVDQSKLMWDEATRETFGHAVNNIHDITPKQFKDFAQHWANSQGFREDVAWKVADQQRQDKLLHKDVKPPETPGEIAAEGSGNVNKLTHKGHAAVDHASGANNATVVKQQHAPPSSTPSIQPAVDAHNATQGEVNTAAGAAQGKVHGDAGAIAVATELYQTRQRGVGQVMANAFLGGSGSASTLDYANILSDVAKKAPELADGLRIIGQNQQHGQGPSKEEIQWVSDGAMKQITSNEGLISGLNKIGTDLLADVTSGATKPASAKPTVR</sequence>
<dbReference type="Proteomes" id="UP000070578">
    <property type="component" value="Unassembled WGS sequence"/>
</dbReference>
<feature type="compositionally biased region" description="Polar residues" evidence="1">
    <location>
        <begin position="574"/>
        <end position="591"/>
    </location>
</feature>